<dbReference type="InterPro" id="IPR050517">
    <property type="entry name" value="DDR_Repair_Kinase"/>
</dbReference>
<dbReference type="GO" id="GO:0038201">
    <property type="term" value="C:TOR complex"/>
    <property type="evidence" value="ECO:0000318"/>
    <property type="project" value="GO_Central"/>
</dbReference>
<evidence type="ECO:0000256" key="6">
    <source>
        <dbReference type="ARBA" id="ARBA00022777"/>
    </source>
</evidence>
<dbReference type="SUPFAM" id="SSF56112">
    <property type="entry name" value="Protein kinase-like (PK-like)"/>
    <property type="match status" value="1"/>
</dbReference>
<dbReference type="PROSITE" id="PS51189">
    <property type="entry name" value="FAT"/>
    <property type="match status" value="1"/>
</dbReference>
<evidence type="ECO:0000256" key="4">
    <source>
        <dbReference type="ARBA" id="ARBA00022737"/>
    </source>
</evidence>
<dbReference type="eggNOG" id="KOG0891">
    <property type="taxonomic scope" value="Eukaryota"/>
</dbReference>
<dbReference type="KEGG" id="tva:4775641"/>
<dbReference type="CDD" id="cd05169">
    <property type="entry name" value="PIKKc_TOR"/>
    <property type="match status" value="1"/>
</dbReference>
<evidence type="ECO:0000259" key="10">
    <source>
        <dbReference type="PROSITE" id="PS51189"/>
    </source>
</evidence>
<dbReference type="GO" id="GO:0005524">
    <property type="term" value="F:ATP binding"/>
    <property type="evidence" value="ECO:0007669"/>
    <property type="project" value="UniProtKB-KW"/>
</dbReference>
<gene>
    <name evidence="12" type="ORF">TVAG_235060</name>
</gene>
<dbReference type="Pfam" id="PF08771">
    <property type="entry name" value="FRB_dom"/>
    <property type="match status" value="1"/>
</dbReference>
<dbReference type="InterPro" id="IPR036940">
    <property type="entry name" value="PI3/4_kinase_cat_sf"/>
</dbReference>
<evidence type="ECO:0000313" key="13">
    <source>
        <dbReference type="Proteomes" id="UP000001542"/>
    </source>
</evidence>
<dbReference type="VEuPathDB" id="TrichDB:TVAG_235060"/>
<evidence type="ECO:0000256" key="7">
    <source>
        <dbReference type="ARBA" id="ARBA00022840"/>
    </source>
</evidence>
<dbReference type="Gene3D" id="3.30.1010.10">
    <property type="entry name" value="Phosphatidylinositol 3-kinase Catalytic Subunit, Chain A, domain 4"/>
    <property type="match status" value="1"/>
</dbReference>
<dbReference type="GO" id="GO:0044877">
    <property type="term" value="F:protein-containing complex binding"/>
    <property type="evidence" value="ECO:0007669"/>
    <property type="project" value="InterPro"/>
</dbReference>
<sequence length="2171" mass="247092">MVQNYMGDMDSTMFMMSTNSFQNFYEKQFMQDGNLGNNQYKIDEALSAISFQQLNNPALTMILTNILTQSKDTDKTYKANRICRDLQAISPEKNALVWDLFEKIIVWAANSLKASFSLVLEVFLSKCLSWMTENNSYQRYAGYRLFSTLFKFFPASLESNINHYRTLITKFFKSDETEYYPVVLDALRTLMDYDKTTHNEVIQLLCKPFKSGKAVKFPGVCIALWMILERYPDDKIHFSISSLPMDTFFGKELNLKLATVPALPILIRVAPDLFTDELINNIFKTFEPLLKKKAIMRNEVLLDFSRFIFFGGIKKDDDIISNIKKCRKEIYEAVDSPEAAAALLACDIYCQDFITADTNRIYSQLHSLILSSSLKCFLEVCPSFSDTVYRNVLIFGNDILLNISSPPDKIAALFNVFVDLNIPSSNLSPALILEYSNHLSSQSKEVRLTCFRYLLKYNNDNPSTEVMHRIFTSISTEQDKETRLEILSNVNVKVADNAIILAIQQLLHDLDSSVRRLSFEIMVKLANYEAVPPILSSILSERLKYLQNAPEILKENILPFSVVANAAFSEPPQVYSANCRQVFVPFSQFLTKFLLSSKKRLDSVSLQLLTHLVTNLSDEINIDLLVQHIEASLLPHSSMGRLSAALNLMYAALKFTTLRHNLIEDHSSLLAKYMTITNMPKTAVDRKVLLKVLGLIGAPKPSLVINWLKKKEKTESSNTVTSPNIFISKSASNDPDQSLLVASIGIGLINILDILGDESLASLHSYAIDSLIKFLKVNRSLEEDFESLLMMRVNALLQSRGTSTTSVLLSNMATLVTSLGARFKPLVPQVIDLICEQWGKIDPVTFTRTTEWLAISLPKVFVNYLPRIALLFTKDFAILQPKAVHTILSCLVSFGTLLNQVDHIIIPPILSWLLDNAMSTTDVMQTLIRFKQICILAGGAKFAGPIFSTLISVVKANKDVHNQCLEILFVIACQMGTQFAFHKSYLQEVFDFSKHQDLSIVAVLSEIGTNFPQSILDKVSPQNSKISRSVSTPKNQLSNTSKLEKLPDFTIPSANYSESNWITWYNEISSICFNESPSKSICACISLAERHAPVHDSLFPISFAIYYFAAEVKQDDKIQQIMKTVFKSTSTPRHILKHFLDVIELIEVVGANIPIPIQILKTRAQGVNNTAQALRFAEKLFDEGDEEVSEDLIVLNQMLGLPLAANGILRCSKARANNQQEGELSEKLGLWNDALQMYDEKLKEDPNNQRYIIGRLTCLNELARYKDLMEAVKDDPRNTYFIGSAAYNLFDDQTFMSVAKDISPRSRIPNDLFFALIYAIKTKNFENALDILARLQAAKVDKVFPMIYEDYERAYEDTSMVSITQELYEVIQYMQAADRAIQPNPSEQSLAKKTMERIKNRWRYRFKFLPDRPNVLFQHIRVQSLVLPYEGLRAQYLSYLDCAIRHGESHISLLESTLEVLMGTAPDDTDLRYDAARLLWLKGNKALAYIHLEGITREGGDTGMAELTLTKWFMSEGKLQQAAQHIVNAIRFNPNSVDSWNTSSLLFLEYYDATKDERYIIQAIDQAFNALCFSVDDPLAFTLRILSLLFNHENQGIYDIFEQRISSVPVQVWIDVLPQIIARASTEDDRLREIIFKLLVSVGREFPHVILSQLMVPYRDDKTIRQKVAAQTFEALTSIYPDLVRDMMSFTDEMIRVAVTWWEQWFGILDEASRAYLLRNDINEMCELLEPLNEVISKEPSTYFEVSFLAQFGLSLANAHSCIKEYRRTQNEQCVLSAWQTYYSVYQDLKPMINSMSTILLADASPILHKFSSKNIIVPGTFSHGKPLVTLSSIAPELTVMKSKQRPRRMIMFGDDGKKYTFLLKAHEDTRLDERVMQLFGFINTLVEHSDIPMKNHLDITTYKVIPLTTSVGLIGWVQGCSTVYDQIKQRREKAGIPLELECQTTYKAAPNYEQLPLDDKLFAFKRGLNATKGDDLKILLLAQANDSNHWIERRTAYSTSLAMTSMAGYILGLGDRHLCNIMIKQKSAKLVHIDFGDCFEVAQHREKAPEKVPFRLTRILSNALEVSRIEGTFRSCCENVMNLMRSNSETINGILEVFVYDPLQQWIEESKDEHGGDAKVIINRIKDKLSGRDFPEKEKLTYQDQVDRLIQEATDANNLCQMFKGWHPWW</sequence>
<evidence type="ECO:0000313" key="12">
    <source>
        <dbReference type="EMBL" id="EAY17625.1"/>
    </source>
</evidence>
<dbReference type="InParanoid" id="A2DPM5"/>
<keyword evidence="7" id="KW-0067">ATP-binding</keyword>
<dbReference type="SMR" id="A2DPM5"/>
<dbReference type="VEuPathDB" id="TrichDB:TVAGG3_0935180"/>
<dbReference type="InterPro" id="IPR003152">
    <property type="entry name" value="FATC_dom"/>
</dbReference>
<evidence type="ECO:0000256" key="5">
    <source>
        <dbReference type="ARBA" id="ARBA00022741"/>
    </source>
</evidence>
<dbReference type="InterPro" id="IPR011009">
    <property type="entry name" value="Kinase-like_dom_sf"/>
</dbReference>
<name>A2DPM5_TRIV3</name>
<dbReference type="FunCoup" id="A2DPM5">
    <property type="interactions" value="742"/>
</dbReference>
<dbReference type="InterPro" id="IPR057564">
    <property type="entry name" value="HEAT_ATR"/>
</dbReference>
<dbReference type="SMART" id="SM01343">
    <property type="entry name" value="FATC"/>
    <property type="match status" value="1"/>
</dbReference>
<feature type="domain" description="FATC" evidence="11">
    <location>
        <begin position="2139"/>
        <end position="2171"/>
    </location>
</feature>
<dbReference type="InterPro" id="IPR003151">
    <property type="entry name" value="PIK-rel_kinase_FAT"/>
</dbReference>
<evidence type="ECO:0000256" key="2">
    <source>
        <dbReference type="ARBA" id="ARBA00012513"/>
    </source>
</evidence>
<dbReference type="InterPro" id="IPR014009">
    <property type="entry name" value="PIK_FAT"/>
</dbReference>
<evidence type="ECO:0000259" key="11">
    <source>
        <dbReference type="PROSITE" id="PS51190"/>
    </source>
</evidence>
<dbReference type="PROSITE" id="PS51190">
    <property type="entry name" value="FATC"/>
    <property type="match status" value="1"/>
</dbReference>
<keyword evidence="4" id="KW-0677">Repeat</keyword>
<dbReference type="OrthoDB" id="2132549at2759"/>
<dbReference type="STRING" id="5722.A2DPM5"/>
<dbReference type="PANTHER" id="PTHR11139">
    <property type="entry name" value="ATAXIA TELANGIECTASIA MUTATED ATM -RELATED"/>
    <property type="match status" value="1"/>
</dbReference>
<dbReference type="Gene3D" id="1.10.1070.11">
    <property type="entry name" value="Phosphatidylinositol 3-/4-kinase, catalytic domain"/>
    <property type="match status" value="1"/>
</dbReference>
<evidence type="ECO:0000259" key="9">
    <source>
        <dbReference type="PROSITE" id="PS50290"/>
    </source>
</evidence>
<dbReference type="EMBL" id="DS113228">
    <property type="protein sequence ID" value="EAY17625.1"/>
    <property type="molecule type" value="Genomic_DNA"/>
</dbReference>
<comment type="catalytic activity">
    <reaction evidence="8">
        <text>L-seryl-[protein] + ATP = O-phospho-L-seryl-[protein] + ADP + H(+)</text>
        <dbReference type="Rhea" id="RHEA:17989"/>
        <dbReference type="Rhea" id="RHEA-COMP:9863"/>
        <dbReference type="Rhea" id="RHEA-COMP:11604"/>
        <dbReference type="ChEBI" id="CHEBI:15378"/>
        <dbReference type="ChEBI" id="CHEBI:29999"/>
        <dbReference type="ChEBI" id="CHEBI:30616"/>
        <dbReference type="ChEBI" id="CHEBI:83421"/>
        <dbReference type="ChEBI" id="CHEBI:456216"/>
        <dbReference type="EC" id="2.7.11.1"/>
    </reaction>
</comment>
<dbReference type="InterPro" id="IPR018936">
    <property type="entry name" value="PI3/4_kinase_CS"/>
</dbReference>
<dbReference type="PROSITE" id="PS00916">
    <property type="entry name" value="PI3_4_KINASE_2"/>
    <property type="match status" value="1"/>
</dbReference>
<feature type="domain" description="FAT" evidence="10">
    <location>
        <begin position="1159"/>
        <end position="1660"/>
    </location>
</feature>
<dbReference type="InterPro" id="IPR026683">
    <property type="entry name" value="TOR_cat"/>
</dbReference>
<dbReference type="SMART" id="SM00146">
    <property type="entry name" value="PI3Kc"/>
    <property type="match status" value="1"/>
</dbReference>
<dbReference type="Proteomes" id="UP000001542">
    <property type="component" value="Unassembled WGS sequence"/>
</dbReference>
<dbReference type="PROSITE" id="PS50290">
    <property type="entry name" value="PI3_4_KINASE_3"/>
    <property type="match status" value="1"/>
</dbReference>
<dbReference type="GO" id="GO:0005634">
    <property type="term" value="C:nucleus"/>
    <property type="evidence" value="ECO:0000318"/>
    <property type="project" value="GO_Central"/>
</dbReference>
<dbReference type="Gene3D" id="1.20.120.150">
    <property type="entry name" value="FKBP12-rapamycin binding domain"/>
    <property type="match status" value="1"/>
</dbReference>
<keyword evidence="5" id="KW-0547">Nucleotide-binding</keyword>
<dbReference type="EC" id="2.7.11.1" evidence="2"/>
<comment type="similarity">
    <text evidence="1">Belongs to the PI3/PI4-kinase family.</text>
</comment>
<dbReference type="SMART" id="SM01345">
    <property type="entry name" value="Rapamycin_bind"/>
    <property type="match status" value="1"/>
</dbReference>
<dbReference type="Pfam" id="PF02259">
    <property type="entry name" value="FAT"/>
    <property type="match status" value="1"/>
</dbReference>
<protein>
    <recommendedName>
        <fullName evidence="2">non-specific serine/threonine protein kinase</fullName>
        <ecNumber evidence="2">2.7.11.1</ecNumber>
    </recommendedName>
</protein>
<dbReference type="SUPFAM" id="SSF47212">
    <property type="entry name" value="FKBP12-rapamycin-binding domain of FKBP-rapamycin-associated protein (FRAP)"/>
    <property type="match status" value="1"/>
</dbReference>
<feature type="domain" description="PI3K/PI4K catalytic" evidence="9">
    <location>
        <begin position="1834"/>
        <end position="2155"/>
    </location>
</feature>
<proteinExistence type="inferred from homology"/>
<dbReference type="GO" id="GO:0016242">
    <property type="term" value="P:negative regulation of macroautophagy"/>
    <property type="evidence" value="ECO:0000318"/>
    <property type="project" value="GO_Central"/>
</dbReference>
<dbReference type="SUPFAM" id="SSF48371">
    <property type="entry name" value="ARM repeat"/>
    <property type="match status" value="2"/>
</dbReference>
<dbReference type="FunFam" id="3.30.1010.10:FF:000034">
    <property type="entry name" value="Serine/threonine-protein kinase TOR"/>
    <property type="match status" value="1"/>
</dbReference>
<keyword evidence="3" id="KW-0808">Transferase</keyword>
<dbReference type="InterPro" id="IPR000403">
    <property type="entry name" value="PI3/4_kinase_cat_dom"/>
</dbReference>
<evidence type="ECO:0000256" key="1">
    <source>
        <dbReference type="ARBA" id="ARBA00011031"/>
    </source>
</evidence>
<dbReference type="InterPro" id="IPR036738">
    <property type="entry name" value="FRB_sf"/>
</dbReference>
<reference evidence="12" key="1">
    <citation type="submission" date="2006-10" db="EMBL/GenBank/DDBJ databases">
        <authorList>
            <person name="Amadeo P."/>
            <person name="Zhao Q."/>
            <person name="Wortman J."/>
            <person name="Fraser-Liggett C."/>
            <person name="Carlton J."/>
        </authorList>
    </citation>
    <scope>NUCLEOTIDE SEQUENCE</scope>
    <source>
        <strain evidence="12">G3</strain>
    </source>
</reference>
<dbReference type="FunFam" id="1.10.1070.11:FF:000071">
    <property type="entry name" value="PIKK family atypical protein kinase"/>
    <property type="match status" value="1"/>
</dbReference>
<dbReference type="PANTHER" id="PTHR11139:SF9">
    <property type="entry name" value="SERINE_THREONINE-PROTEIN KINASE MTOR"/>
    <property type="match status" value="1"/>
</dbReference>
<dbReference type="GO" id="GO:0005737">
    <property type="term" value="C:cytoplasm"/>
    <property type="evidence" value="ECO:0000318"/>
    <property type="project" value="GO_Central"/>
</dbReference>
<evidence type="ECO:0000256" key="8">
    <source>
        <dbReference type="ARBA" id="ARBA00048679"/>
    </source>
</evidence>
<evidence type="ECO:0000256" key="3">
    <source>
        <dbReference type="ARBA" id="ARBA00022679"/>
    </source>
</evidence>
<dbReference type="Pfam" id="PF00454">
    <property type="entry name" value="PI3_PI4_kinase"/>
    <property type="match status" value="1"/>
</dbReference>
<dbReference type="RefSeq" id="XP_001329760.1">
    <property type="nucleotide sequence ID" value="XM_001329725.1"/>
</dbReference>
<dbReference type="InterPro" id="IPR016024">
    <property type="entry name" value="ARM-type_fold"/>
</dbReference>
<dbReference type="InterPro" id="IPR009076">
    <property type="entry name" value="FRB_dom"/>
</dbReference>
<dbReference type="Pfam" id="PF23593">
    <property type="entry name" value="HEAT_ATR"/>
    <property type="match status" value="1"/>
</dbReference>
<dbReference type="GO" id="GO:0004674">
    <property type="term" value="F:protein serine/threonine kinase activity"/>
    <property type="evidence" value="ECO:0000318"/>
    <property type="project" value="GO_Central"/>
</dbReference>
<keyword evidence="13" id="KW-1185">Reference proteome</keyword>
<organism evidence="12 13">
    <name type="scientific">Trichomonas vaginalis (strain ATCC PRA-98 / G3)</name>
    <dbReference type="NCBI Taxonomy" id="412133"/>
    <lineage>
        <taxon>Eukaryota</taxon>
        <taxon>Metamonada</taxon>
        <taxon>Parabasalia</taxon>
        <taxon>Trichomonadida</taxon>
        <taxon>Trichomonadidae</taxon>
        <taxon>Trichomonas</taxon>
    </lineage>
</organism>
<keyword evidence="6 12" id="KW-0418">Kinase</keyword>
<accession>A2DPM5</accession>
<dbReference type="Pfam" id="PF02260">
    <property type="entry name" value="FATC"/>
    <property type="match status" value="1"/>
</dbReference>
<dbReference type="GO" id="GO:0031929">
    <property type="term" value="P:TOR signaling"/>
    <property type="evidence" value="ECO:0000318"/>
    <property type="project" value="GO_Central"/>
</dbReference>
<reference evidence="12" key="2">
    <citation type="journal article" date="2007" name="Science">
        <title>Draft genome sequence of the sexually transmitted pathogen Trichomonas vaginalis.</title>
        <authorList>
            <person name="Carlton J.M."/>
            <person name="Hirt R.P."/>
            <person name="Silva J.C."/>
            <person name="Delcher A.L."/>
            <person name="Schatz M."/>
            <person name="Zhao Q."/>
            <person name="Wortman J.R."/>
            <person name="Bidwell S.L."/>
            <person name="Alsmark U.C.M."/>
            <person name="Besteiro S."/>
            <person name="Sicheritz-Ponten T."/>
            <person name="Noel C.J."/>
            <person name="Dacks J.B."/>
            <person name="Foster P.G."/>
            <person name="Simillion C."/>
            <person name="Van de Peer Y."/>
            <person name="Miranda-Saavedra D."/>
            <person name="Barton G.J."/>
            <person name="Westrop G.D."/>
            <person name="Mueller S."/>
            <person name="Dessi D."/>
            <person name="Fiori P.L."/>
            <person name="Ren Q."/>
            <person name="Paulsen I."/>
            <person name="Zhang H."/>
            <person name="Bastida-Corcuera F.D."/>
            <person name="Simoes-Barbosa A."/>
            <person name="Brown M.T."/>
            <person name="Hayes R.D."/>
            <person name="Mukherjee M."/>
            <person name="Okumura C.Y."/>
            <person name="Schneider R."/>
            <person name="Smith A.J."/>
            <person name="Vanacova S."/>
            <person name="Villalvazo M."/>
            <person name="Haas B.J."/>
            <person name="Pertea M."/>
            <person name="Feldblyum T.V."/>
            <person name="Utterback T.R."/>
            <person name="Shu C.L."/>
            <person name="Osoegawa K."/>
            <person name="de Jong P.J."/>
            <person name="Hrdy I."/>
            <person name="Horvathova L."/>
            <person name="Zubacova Z."/>
            <person name="Dolezal P."/>
            <person name="Malik S.B."/>
            <person name="Logsdon J.M. Jr."/>
            <person name="Henze K."/>
            <person name="Gupta A."/>
            <person name="Wang C.C."/>
            <person name="Dunne R.L."/>
            <person name="Upcroft J.A."/>
            <person name="Upcroft P."/>
            <person name="White O."/>
            <person name="Salzberg S.L."/>
            <person name="Tang P."/>
            <person name="Chiu C.-H."/>
            <person name="Lee Y.-S."/>
            <person name="Embley T.M."/>
            <person name="Coombs G.H."/>
            <person name="Mottram J.C."/>
            <person name="Tachezy J."/>
            <person name="Fraser-Liggett C.M."/>
            <person name="Johnson P.J."/>
        </authorList>
    </citation>
    <scope>NUCLEOTIDE SEQUENCE [LARGE SCALE GENOMIC DNA]</scope>
    <source>
        <strain evidence="12">G3</strain>
    </source>
</reference>